<evidence type="ECO:0000256" key="2">
    <source>
        <dbReference type="ARBA" id="ARBA00022692"/>
    </source>
</evidence>
<dbReference type="EMBL" id="LR903179">
    <property type="protein sequence ID" value="CAD7251603.1"/>
    <property type="molecule type" value="Genomic_DNA"/>
</dbReference>
<name>A0A7R9ACS3_9CRUS</name>
<dbReference type="InterPro" id="IPR051689">
    <property type="entry name" value="Sterol_desaturase/TMEM195"/>
</dbReference>
<evidence type="ECO:0000313" key="6">
    <source>
        <dbReference type="EMBL" id="CAD7251603.1"/>
    </source>
</evidence>
<comment type="subcellular location">
    <subcellularLocation>
        <location evidence="1">Endomembrane system</location>
        <topology evidence="1">Multi-pass membrane protein</topology>
    </subcellularLocation>
</comment>
<dbReference type="PANTHER" id="PTHR21624">
    <property type="entry name" value="STEROL DESATURASE-RELATED PROTEIN"/>
    <property type="match status" value="1"/>
</dbReference>
<dbReference type="PANTHER" id="PTHR21624:SF1">
    <property type="entry name" value="ALKYLGLYCEROL MONOOXYGENASE"/>
    <property type="match status" value="1"/>
</dbReference>
<organism evidence="6">
    <name type="scientific">Darwinula stevensoni</name>
    <dbReference type="NCBI Taxonomy" id="69355"/>
    <lineage>
        <taxon>Eukaryota</taxon>
        <taxon>Metazoa</taxon>
        <taxon>Ecdysozoa</taxon>
        <taxon>Arthropoda</taxon>
        <taxon>Crustacea</taxon>
        <taxon>Oligostraca</taxon>
        <taxon>Ostracoda</taxon>
        <taxon>Podocopa</taxon>
        <taxon>Podocopida</taxon>
        <taxon>Darwinulocopina</taxon>
        <taxon>Darwinuloidea</taxon>
        <taxon>Darwinulidae</taxon>
        <taxon>Darwinula</taxon>
    </lineage>
</organism>
<dbReference type="AlphaFoldDB" id="A0A7R9ACS3"/>
<dbReference type="GO" id="GO:0006643">
    <property type="term" value="P:membrane lipid metabolic process"/>
    <property type="evidence" value="ECO:0007669"/>
    <property type="project" value="TreeGrafter"/>
</dbReference>
<dbReference type="GO" id="GO:0050479">
    <property type="term" value="F:glyceryl-ether monooxygenase activity"/>
    <property type="evidence" value="ECO:0007669"/>
    <property type="project" value="TreeGrafter"/>
</dbReference>
<gene>
    <name evidence="6" type="ORF">DSTB1V02_LOCUS11365</name>
</gene>
<evidence type="ECO:0000256" key="3">
    <source>
        <dbReference type="ARBA" id="ARBA00022989"/>
    </source>
</evidence>
<dbReference type="GO" id="GO:0016020">
    <property type="term" value="C:membrane"/>
    <property type="evidence" value="ECO:0007669"/>
    <property type="project" value="GOC"/>
</dbReference>
<keyword evidence="4" id="KW-0560">Oxidoreductase</keyword>
<evidence type="ECO:0000313" key="7">
    <source>
        <dbReference type="Proteomes" id="UP000677054"/>
    </source>
</evidence>
<keyword evidence="5" id="KW-0472">Membrane</keyword>
<keyword evidence="2" id="KW-0812">Transmembrane</keyword>
<evidence type="ECO:0000256" key="4">
    <source>
        <dbReference type="ARBA" id="ARBA00023002"/>
    </source>
</evidence>
<proteinExistence type="predicted"/>
<dbReference type="Proteomes" id="UP000677054">
    <property type="component" value="Unassembled WGS sequence"/>
</dbReference>
<dbReference type="GO" id="GO:0005783">
    <property type="term" value="C:endoplasmic reticulum"/>
    <property type="evidence" value="ECO:0007669"/>
    <property type="project" value="TreeGrafter"/>
</dbReference>
<accession>A0A7R9ACS3</accession>
<reference evidence="6" key="1">
    <citation type="submission" date="2020-11" db="EMBL/GenBank/DDBJ databases">
        <authorList>
            <person name="Tran Van P."/>
        </authorList>
    </citation>
    <scope>NUCLEOTIDE SEQUENCE</scope>
</reference>
<sequence>MCFDSGQGSSVQLRRESRNAIGMDRNETGIIWARIKEVGRLFYLVDPWETSFEKPEQVPDYISQAVPYFVLGIVLEEVIRWKQGKPLIPLKDSIVSLASGSLMEIVRAPQHLTTHSAHHLHKGYALEE</sequence>
<protein>
    <submittedName>
        <fullName evidence="6">Uncharacterized protein</fullName>
    </submittedName>
</protein>
<keyword evidence="3" id="KW-1133">Transmembrane helix</keyword>
<evidence type="ECO:0000256" key="5">
    <source>
        <dbReference type="ARBA" id="ARBA00023136"/>
    </source>
</evidence>
<dbReference type="OrthoDB" id="6364981at2759"/>
<dbReference type="EMBL" id="CAJPEV010003662">
    <property type="protein sequence ID" value="CAG0900279.1"/>
    <property type="molecule type" value="Genomic_DNA"/>
</dbReference>
<evidence type="ECO:0000256" key="1">
    <source>
        <dbReference type="ARBA" id="ARBA00004127"/>
    </source>
</evidence>
<keyword evidence="7" id="KW-1185">Reference proteome</keyword>